<dbReference type="AlphaFoldDB" id="A0A8J3IXP6"/>
<organism evidence="4 5">
    <name type="scientific">Actinocatenispora rupis</name>
    <dbReference type="NCBI Taxonomy" id="519421"/>
    <lineage>
        <taxon>Bacteria</taxon>
        <taxon>Bacillati</taxon>
        <taxon>Actinomycetota</taxon>
        <taxon>Actinomycetes</taxon>
        <taxon>Micromonosporales</taxon>
        <taxon>Micromonosporaceae</taxon>
        <taxon>Actinocatenispora</taxon>
    </lineage>
</organism>
<protein>
    <recommendedName>
        <fullName evidence="3">DUF4350 domain-containing protein</fullName>
    </recommendedName>
</protein>
<evidence type="ECO:0000313" key="5">
    <source>
        <dbReference type="Proteomes" id="UP000612808"/>
    </source>
</evidence>
<dbReference type="Proteomes" id="UP000612808">
    <property type="component" value="Unassembled WGS sequence"/>
</dbReference>
<keyword evidence="2" id="KW-0812">Transmembrane</keyword>
<proteinExistence type="predicted"/>
<dbReference type="EMBL" id="BOMB01000008">
    <property type="protein sequence ID" value="GID10635.1"/>
    <property type="molecule type" value="Genomic_DNA"/>
</dbReference>
<evidence type="ECO:0000256" key="2">
    <source>
        <dbReference type="SAM" id="Phobius"/>
    </source>
</evidence>
<evidence type="ECO:0000256" key="1">
    <source>
        <dbReference type="SAM" id="MobiDB-lite"/>
    </source>
</evidence>
<comment type="caution">
    <text evidence="4">The sequence shown here is derived from an EMBL/GenBank/DDBJ whole genome shotgun (WGS) entry which is preliminary data.</text>
</comment>
<sequence length="420" mass="43352">MAPWGAVFVLCTFTVVTWAVDHETATDRDFLEPGSTAAVGSHRLAGQLDRRGVTVQRYGGSAGAVEGARGGGTTVLVTAPDFVRPDALGALLSLPADDRVVLVDPSPGVLAAQDLPVRRTGSRWTTGVRPAGCGLPGPAATLGSAYAVRGGTRCFDGGLVRVVPAGGPEIVVVGAADVFRNDRLGEHRNAALAGALLGGYDRLAWLSLHRPERATAPAVPPTTEPTPRPTEPLPTDTPSGQPTDLPTPSGTADGGGSGRQAGGDRSSPLGGAFPPWVWAVVAQVLLAAVLFALWRARRLGTPVAEPLPVVVPAAETVRGRARLYQRAKARGVALGALRAGALRRLAPVLADLADGQPAGGDRPATVVSGLARRAGWPPDRVHAVLFGPEPETDDELRAAVAELDELVRRVQEEGRGAGHD</sequence>
<feature type="compositionally biased region" description="Gly residues" evidence="1">
    <location>
        <begin position="252"/>
        <end position="261"/>
    </location>
</feature>
<feature type="region of interest" description="Disordered" evidence="1">
    <location>
        <begin position="214"/>
        <end position="267"/>
    </location>
</feature>
<feature type="transmembrane region" description="Helical" evidence="2">
    <location>
        <begin position="276"/>
        <end position="294"/>
    </location>
</feature>
<evidence type="ECO:0000313" key="4">
    <source>
        <dbReference type="EMBL" id="GID10635.1"/>
    </source>
</evidence>
<dbReference type="Pfam" id="PF14258">
    <property type="entry name" value="DUF4350"/>
    <property type="match status" value="1"/>
</dbReference>
<feature type="compositionally biased region" description="Pro residues" evidence="1">
    <location>
        <begin position="218"/>
        <end position="232"/>
    </location>
</feature>
<evidence type="ECO:0000259" key="3">
    <source>
        <dbReference type="Pfam" id="PF14258"/>
    </source>
</evidence>
<reference evidence="4" key="1">
    <citation type="submission" date="2021-01" db="EMBL/GenBank/DDBJ databases">
        <title>Whole genome shotgun sequence of Actinocatenispora rupis NBRC 107355.</title>
        <authorList>
            <person name="Komaki H."/>
            <person name="Tamura T."/>
        </authorList>
    </citation>
    <scope>NUCLEOTIDE SEQUENCE</scope>
    <source>
        <strain evidence="4">NBRC 107355</strain>
    </source>
</reference>
<keyword evidence="5" id="KW-1185">Reference proteome</keyword>
<feature type="domain" description="DUF4350" evidence="3">
    <location>
        <begin position="34"/>
        <end position="197"/>
    </location>
</feature>
<keyword evidence="2" id="KW-1133">Transmembrane helix</keyword>
<name>A0A8J3IXP6_9ACTN</name>
<accession>A0A8J3IXP6</accession>
<dbReference type="InterPro" id="IPR025646">
    <property type="entry name" value="DUF4350"/>
</dbReference>
<gene>
    <name evidence="4" type="ORF">Aru02nite_15240</name>
</gene>
<keyword evidence="2" id="KW-0472">Membrane</keyword>